<keyword evidence="8" id="KW-1185">Reference proteome</keyword>
<keyword evidence="2 4" id="KW-0863">Zinc-finger</keyword>
<dbReference type="PROSITE" id="PS50089">
    <property type="entry name" value="ZF_RING_2"/>
    <property type="match status" value="1"/>
</dbReference>
<dbReference type="InterPro" id="IPR017907">
    <property type="entry name" value="Znf_RING_CS"/>
</dbReference>
<gene>
    <name evidence="7" type="primary">Aste57867_9685</name>
    <name evidence="6" type="ORF">As57867_009647</name>
    <name evidence="7" type="ORF">ASTE57867_9685</name>
</gene>
<dbReference type="GO" id="GO:0008270">
    <property type="term" value="F:zinc ion binding"/>
    <property type="evidence" value="ECO:0007669"/>
    <property type="project" value="UniProtKB-KW"/>
</dbReference>
<dbReference type="EMBL" id="VJMH01005156">
    <property type="protein sequence ID" value="KAF0699758.1"/>
    <property type="molecule type" value="Genomic_DNA"/>
</dbReference>
<dbReference type="SUPFAM" id="SSF57850">
    <property type="entry name" value="RING/U-box"/>
    <property type="match status" value="1"/>
</dbReference>
<evidence type="ECO:0000256" key="4">
    <source>
        <dbReference type="PROSITE-ProRule" id="PRU00175"/>
    </source>
</evidence>
<evidence type="ECO:0000256" key="1">
    <source>
        <dbReference type="ARBA" id="ARBA00022723"/>
    </source>
</evidence>
<accession>A0A485KNU3</accession>
<organism evidence="7 8">
    <name type="scientific">Aphanomyces stellatus</name>
    <dbReference type="NCBI Taxonomy" id="120398"/>
    <lineage>
        <taxon>Eukaryota</taxon>
        <taxon>Sar</taxon>
        <taxon>Stramenopiles</taxon>
        <taxon>Oomycota</taxon>
        <taxon>Saprolegniomycetes</taxon>
        <taxon>Saprolegniales</taxon>
        <taxon>Verrucalvaceae</taxon>
        <taxon>Aphanomyces</taxon>
    </lineage>
</organism>
<protein>
    <submittedName>
        <fullName evidence="7">Aste57867_9685 protein</fullName>
    </submittedName>
</protein>
<evidence type="ECO:0000256" key="2">
    <source>
        <dbReference type="ARBA" id="ARBA00022771"/>
    </source>
</evidence>
<reference evidence="7 8" key="1">
    <citation type="submission" date="2019-03" db="EMBL/GenBank/DDBJ databases">
        <authorList>
            <person name="Gaulin E."/>
            <person name="Dumas B."/>
        </authorList>
    </citation>
    <scope>NUCLEOTIDE SEQUENCE [LARGE SCALE GENOMIC DNA]</scope>
    <source>
        <strain evidence="7">CBS 568.67</strain>
    </source>
</reference>
<dbReference type="EMBL" id="CAADRA010005177">
    <property type="protein sequence ID" value="VFT86564.1"/>
    <property type="molecule type" value="Genomic_DNA"/>
</dbReference>
<dbReference type="PROSITE" id="PS00518">
    <property type="entry name" value="ZF_RING_1"/>
    <property type="match status" value="1"/>
</dbReference>
<evidence type="ECO:0000256" key="3">
    <source>
        <dbReference type="ARBA" id="ARBA00022833"/>
    </source>
</evidence>
<dbReference type="InterPro" id="IPR013083">
    <property type="entry name" value="Znf_RING/FYVE/PHD"/>
</dbReference>
<dbReference type="Gene3D" id="3.30.40.10">
    <property type="entry name" value="Zinc/RING finger domain, C3HC4 (zinc finger)"/>
    <property type="match status" value="1"/>
</dbReference>
<feature type="domain" description="RING-type" evidence="5">
    <location>
        <begin position="15"/>
        <end position="55"/>
    </location>
</feature>
<evidence type="ECO:0000313" key="7">
    <source>
        <dbReference type="EMBL" id="VFT86564.1"/>
    </source>
</evidence>
<keyword evidence="3" id="KW-0862">Zinc</keyword>
<dbReference type="Proteomes" id="UP000332933">
    <property type="component" value="Unassembled WGS sequence"/>
</dbReference>
<evidence type="ECO:0000313" key="6">
    <source>
        <dbReference type="EMBL" id="KAF0699758.1"/>
    </source>
</evidence>
<evidence type="ECO:0000313" key="8">
    <source>
        <dbReference type="Proteomes" id="UP000332933"/>
    </source>
</evidence>
<sequence>MTVARTFDERDDLECPLCSDLFRDPVQMDSDCRHHYCRSCIDTWLAQQPICPCDRIACAKYTDADPLLVAALGQADFTCECLWEGKWVDHMTCPLVKCSWCPWKSYEDGKLAMVPEKLGTIKRGIHRRQCPGRQKAAQIERWVNGDNGVHFGMKVDEVLHAVYGPEEPANEFSYYADAPEVTNYECRYFWLPLSKLPHLFHYLPTDVPYTDESYCCFLFEKDAGLRAVSLRFLETEKDPKAMPRILAFFTQLFQAPLSEKREAVVLQPSCTISMVHLKGRYQDAPGLLQTFIEFVDPRNPPQNGLNYGQSP</sequence>
<reference evidence="6" key="2">
    <citation type="submission" date="2019-06" db="EMBL/GenBank/DDBJ databases">
        <title>Genomics analysis of Aphanomyces spp. identifies a new class of oomycete effector associated with host adaptation.</title>
        <authorList>
            <person name="Gaulin E."/>
        </authorList>
    </citation>
    <scope>NUCLEOTIDE SEQUENCE</scope>
    <source>
        <strain evidence="6">CBS 578.67</strain>
    </source>
</reference>
<keyword evidence="1" id="KW-0479">Metal-binding</keyword>
<dbReference type="InterPro" id="IPR001841">
    <property type="entry name" value="Znf_RING"/>
</dbReference>
<dbReference type="AlphaFoldDB" id="A0A485KNU3"/>
<evidence type="ECO:0000259" key="5">
    <source>
        <dbReference type="PROSITE" id="PS50089"/>
    </source>
</evidence>
<proteinExistence type="predicted"/>
<dbReference type="Pfam" id="PF13923">
    <property type="entry name" value="zf-C3HC4_2"/>
    <property type="match status" value="1"/>
</dbReference>
<dbReference type="OrthoDB" id="79220at2759"/>
<name>A0A485KNU3_9STRA</name>